<gene>
    <name evidence="2" type="ORF">DPMN_111058</name>
</gene>
<evidence type="ECO:0000256" key="1">
    <source>
        <dbReference type="SAM" id="MobiDB-lite"/>
    </source>
</evidence>
<accession>A0A9D4KE46</accession>
<dbReference type="AlphaFoldDB" id="A0A9D4KE46"/>
<protein>
    <submittedName>
        <fullName evidence="2">Uncharacterized protein</fullName>
    </submittedName>
</protein>
<comment type="caution">
    <text evidence="2">The sequence shown here is derived from an EMBL/GenBank/DDBJ whole genome shotgun (WGS) entry which is preliminary data.</text>
</comment>
<reference evidence="2" key="1">
    <citation type="journal article" date="2019" name="bioRxiv">
        <title>The Genome of the Zebra Mussel, Dreissena polymorpha: A Resource for Invasive Species Research.</title>
        <authorList>
            <person name="McCartney M.A."/>
            <person name="Auch B."/>
            <person name="Kono T."/>
            <person name="Mallez S."/>
            <person name="Zhang Y."/>
            <person name="Obille A."/>
            <person name="Becker A."/>
            <person name="Abrahante J.E."/>
            <person name="Garbe J."/>
            <person name="Badalamenti J.P."/>
            <person name="Herman A."/>
            <person name="Mangelson H."/>
            <person name="Liachko I."/>
            <person name="Sullivan S."/>
            <person name="Sone E.D."/>
            <person name="Koren S."/>
            <person name="Silverstein K.A.T."/>
            <person name="Beckman K.B."/>
            <person name="Gohl D.M."/>
        </authorList>
    </citation>
    <scope>NUCLEOTIDE SEQUENCE</scope>
    <source>
        <strain evidence="2">Duluth1</strain>
        <tissue evidence="2">Whole animal</tissue>
    </source>
</reference>
<proteinExistence type="predicted"/>
<dbReference type="EMBL" id="JAIWYP010000004">
    <property type="protein sequence ID" value="KAH3837657.1"/>
    <property type="molecule type" value="Genomic_DNA"/>
</dbReference>
<sequence>MLQQNATKLENENTELKEKIEETRTNKSETVDIDVSNLLTENQNLKECLEYAENMLLQEEPSNIVLTTNPEKTVYSTQTSLCVMNLLSEGVGVHHVTNVMTHVADMCGKTFSQLPSVSTINRIGDQRVSLSYKHISEELSTQKDTKLQSDETRKHGEVYKVYSIRDEDERNGY</sequence>
<feature type="region of interest" description="Disordered" evidence="1">
    <location>
        <begin position="1"/>
        <end position="27"/>
    </location>
</feature>
<evidence type="ECO:0000313" key="2">
    <source>
        <dbReference type="EMBL" id="KAH3837657.1"/>
    </source>
</evidence>
<name>A0A9D4KE46_DREPO</name>
<dbReference type="Proteomes" id="UP000828390">
    <property type="component" value="Unassembled WGS sequence"/>
</dbReference>
<organism evidence="2 3">
    <name type="scientific">Dreissena polymorpha</name>
    <name type="common">Zebra mussel</name>
    <name type="synonym">Mytilus polymorpha</name>
    <dbReference type="NCBI Taxonomy" id="45954"/>
    <lineage>
        <taxon>Eukaryota</taxon>
        <taxon>Metazoa</taxon>
        <taxon>Spiralia</taxon>
        <taxon>Lophotrochozoa</taxon>
        <taxon>Mollusca</taxon>
        <taxon>Bivalvia</taxon>
        <taxon>Autobranchia</taxon>
        <taxon>Heteroconchia</taxon>
        <taxon>Euheterodonta</taxon>
        <taxon>Imparidentia</taxon>
        <taxon>Neoheterodontei</taxon>
        <taxon>Myida</taxon>
        <taxon>Dreissenoidea</taxon>
        <taxon>Dreissenidae</taxon>
        <taxon>Dreissena</taxon>
    </lineage>
</organism>
<evidence type="ECO:0000313" key="3">
    <source>
        <dbReference type="Proteomes" id="UP000828390"/>
    </source>
</evidence>
<keyword evidence="3" id="KW-1185">Reference proteome</keyword>
<feature type="compositionally biased region" description="Basic and acidic residues" evidence="1">
    <location>
        <begin position="9"/>
        <end position="27"/>
    </location>
</feature>
<reference evidence="2" key="2">
    <citation type="submission" date="2020-11" db="EMBL/GenBank/DDBJ databases">
        <authorList>
            <person name="McCartney M.A."/>
            <person name="Auch B."/>
            <person name="Kono T."/>
            <person name="Mallez S."/>
            <person name="Becker A."/>
            <person name="Gohl D.M."/>
            <person name="Silverstein K.A.T."/>
            <person name="Koren S."/>
            <person name="Bechman K.B."/>
            <person name="Herman A."/>
            <person name="Abrahante J.E."/>
            <person name="Garbe J."/>
        </authorList>
    </citation>
    <scope>NUCLEOTIDE SEQUENCE</scope>
    <source>
        <strain evidence="2">Duluth1</strain>
        <tissue evidence="2">Whole animal</tissue>
    </source>
</reference>